<evidence type="ECO:0000256" key="5">
    <source>
        <dbReference type="ARBA" id="ARBA00022989"/>
    </source>
</evidence>
<feature type="transmembrane region" description="Helical" evidence="8">
    <location>
        <begin position="346"/>
        <end position="370"/>
    </location>
</feature>
<keyword evidence="5 8" id="KW-1133">Transmembrane helix</keyword>
<dbReference type="SUPFAM" id="SSF82689">
    <property type="entry name" value="Mechanosensitive channel protein MscS (YggB), C-terminal domain"/>
    <property type="match status" value="1"/>
</dbReference>
<evidence type="ECO:0000259" key="11">
    <source>
        <dbReference type="Pfam" id="PF21082"/>
    </source>
</evidence>
<feature type="compositionally biased region" description="Low complexity" evidence="7">
    <location>
        <begin position="913"/>
        <end position="938"/>
    </location>
</feature>
<dbReference type="InterPro" id="IPR045276">
    <property type="entry name" value="YbiO_bact"/>
</dbReference>
<dbReference type="Proteomes" id="UP000555728">
    <property type="component" value="Unassembled WGS sequence"/>
</dbReference>
<feature type="region of interest" description="Disordered" evidence="7">
    <location>
        <begin position="68"/>
        <end position="118"/>
    </location>
</feature>
<dbReference type="GO" id="GO:0005886">
    <property type="term" value="C:plasma membrane"/>
    <property type="evidence" value="ECO:0007669"/>
    <property type="project" value="UniProtKB-SubCell"/>
</dbReference>
<accession>A0A7W6RXG7</accession>
<dbReference type="InterPro" id="IPR010920">
    <property type="entry name" value="LSM_dom_sf"/>
</dbReference>
<comment type="similarity">
    <text evidence="2">Belongs to the MscS (TC 1.A.23) family.</text>
</comment>
<comment type="subcellular location">
    <subcellularLocation>
        <location evidence="1">Cell membrane</location>
        <topology evidence="1">Multi-pass membrane protein</topology>
    </subcellularLocation>
</comment>
<feature type="transmembrane region" description="Helical" evidence="8">
    <location>
        <begin position="677"/>
        <end position="696"/>
    </location>
</feature>
<evidence type="ECO:0000256" key="3">
    <source>
        <dbReference type="ARBA" id="ARBA00022475"/>
    </source>
</evidence>
<dbReference type="InterPro" id="IPR011014">
    <property type="entry name" value="MscS_channel_TM-2"/>
</dbReference>
<dbReference type="AlphaFoldDB" id="A0A7W6RXG7"/>
<feature type="chain" id="PRO_5030791370" evidence="9">
    <location>
        <begin position="33"/>
        <end position="963"/>
    </location>
</feature>
<dbReference type="PANTHER" id="PTHR30460">
    <property type="entry name" value="MODERATE CONDUCTANCE MECHANOSENSITIVE CHANNEL YBIO"/>
    <property type="match status" value="1"/>
</dbReference>
<feature type="transmembrane region" description="Helical" evidence="8">
    <location>
        <begin position="300"/>
        <end position="326"/>
    </location>
</feature>
<evidence type="ECO:0000256" key="2">
    <source>
        <dbReference type="ARBA" id="ARBA00008017"/>
    </source>
</evidence>
<evidence type="ECO:0000259" key="10">
    <source>
        <dbReference type="Pfam" id="PF00924"/>
    </source>
</evidence>
<feature type="compositionally biased region" description="Low complexity" evidence="7">
    <location>
        <begin position="154"/>
        <end position="167"/>
    </location>
</feature>
<dbReference type="Pfam" id="PF21088">
    <property type="entry name" value="MS_channel_1st"/>
    <property type="match status" value="1"/>
</dbReference>
<feature type="transmembrane region" description="Helical" evidence="8">
    <location>
        <begin position="534"/>
        <end position="558"/>
    </location>
</feature>
<evidence type="ECO:0000256" key="4">
    <source>
        <dbReference type="ARBA" id="ARBA00022692"/>
    </source>
</evidence>
<dbReference type="SUPFAM" id="SSF82861">
    <property type="entry name" value="Mechanosensitive channel protein MscS (YggB), transmembrane region"/>
    <property type="match status" value="1"/>
</dbReference>
<evidence type="ECO:0000256" key="6">
    <source>
        <dbReference type="ARBA" id="ARBA00023136"/>
    </source>
</evidence>
<feature type="domain" description="Mechanosensitive ion channel MscS" evidence="10">
    <location>
        <begin position="723"/>
        <end position="786"/>
    </location>
</feature>
<comment type="caution">
    <text evidence="13">The sequence shown here is derived from an EMBL/GenBank/DDBJ whole genome shotgun (WGS) entry which is preliminary data.</text>
</comment>
<evidence type="ECO:0000313" key="13">
    <source>
        <dbReference type="EMBL" id="MBB4284891.1"/>
    </source>
</evidence>
<keyword evidence="4 8" id="KW-0812">Transmembrane</keyword>
<evidence type="ECO:0000313" key="14">
    <source>
        <dbReference type="Proteomes" id="UP000555728"/>
    </source>
</evidence>
<dbReference type="InterPro" id="IPR006685">
    <property type="entry name" value="MscS_channel_2nd"/>
</dbReference>
<dbReference type="Pfam" id="PF00924">
    <property type="entry name" value="MS_channel_2nd"/>
    <property type="match status" value="1"/>
</dbReference>
<keyword evidence="14" id="KW-1185">Reference proteome</keyword>
<feature type="transmembrane region" description="Helical" evidence="8">
    <location>
        <begin position="458"/>
        <end position="478"/>
    </location>
</feature>
<feature type="transmembrane region" description="Helical" evidence="8">
    <location>
        <begin position="622"/>
        <end position="644"/>
    </location>
</feature>
<name>A0A7W6RXG7_9PROT</name>
<feature type="domain" description="Mechanosensitive ion channel transmembrane helices 2/3" evidence="12">
    <location>
        <begin position="680"/>
        <end position="721"/>
    </location>
</feature>
<dbReference type="Pfam" id="PF21082">
    <property type="entry name" value="MS_channel_3rd"/>
    <property type="match status" value="1"/>
</dbReference>
<proteinExistence type="inferred from homology"/>
<evidence type="ECO:0000256" key="1">
    <source>
        <dbReference type="ARBA" id="ARBA00004651"/>
    </source>
</evidence>
<sequence>MTMPRRRLRRHHPGAALALVLLLLAGVATSLAAGTASAQLTQEQQRALGTVIETRTAEIERAAAARLRAATAPETATETAETAAGTPAPTGDTAAAPTGTDAPARVDPGGEPGGDPVIADLTQVLRNPEARRALIAALEATGGTTPQAPEQGSARADAGGAGTARDATPPPGPGVGPGTGLTRLAAGAVSALSRSSPAASGSGETAPSASSETAPDGGTTPAAAPDAAAGAEAASAPAEAASDAPAAEPVLPIPAPDISVLTGLVQEFYQDAVWASGITTQVPQLLDWLAIQFDDDMRGVWLNLAVQIGLVVLAGLAAAALARLAVGGPARRLQEKAEDTAASRRLVLLLTRLVLRLLPIALFAAAAQATMPLIDAELRTELVAAVIVTSLVSLRAATVVLHALLAPRRPALRLVPVSDETARLLYRGFWRAALVLMLGYMTVEVARLLGMPPGGRDLLTHVIGLIVLIVTVHTLIALRGVGKRAIRRITLGSSASAAWVNGLLRGLADIWHLLAAAYAIGIFFAWVIDAERWFALAGWATVKTLVVFFLSLLVFGWIQRVRDAGMMRLHAATSLDRAARQRVRHYLGLATTAARVLLLAGALALILTAWHLDVVAWLSSGVAQRILSIGFNVALVLAVSVALWEGVNHLIQRYLSSTDRDGAPVERGQRERTLLPLLRNVLSVFLVVVVSLILLSELGLDIAPLLAGAGVVGLAIGFGSQKLVQDVISGVFNLLEDTIAVGDVVQVGGHAGVVEAMSIRSLRLRDLSGNLHTIPFSGVDTVTNMTKDFSYYLFEVGVAYRENTDHVTAVLQEIGDELRQDAEYGPSILEPLEVLGVDGFRDSAVIIKARIMTKPIMQWWVGREFNRRMKHRFDALGIEIPFPHMTLYFGVDKEGNAPPGHLHVDRLAAMGQRAAAGGAPASAPGSGGSSQAAPLPSGDTPAPAWLPDPSSDGGTDGGTDGGR</sequence>
<reference evidence="13 14" key="1">
    <citation type="submission" date="2020-08" db="EMBL/GenBank/DDBJ databases">
        <title>Genome sequencing of Purple Non-Sulfur Bacteria from various extreme environments.</title>
        <authorList>
            <person name="Mayer M."/>
        </authorList>
    </citation>
    <scope>NUCLEOTIDE SEQUENCE [LARGE SCALE GENOMIC DNA]</scope>
    <source>
        <strain evidence="13 14">JA135</strain>
    </source>
</reference>
<evidence type="ECO:0000259" key="12">
    <source>
        <dbReference type="Pfam" id="PF21088"/>
    </source>
</evidence>
<dbReference type="InterPro" id="IPR049278">
    <property type="entry name" value="MS_channel_C"/>
</dbReference>
<feature type="compositionally biased region" description="Low complexity" evidence="7">
    <location>
        <begin position="68"/>
        <end position="109"/>
    </location>
</feature>
<feature type="domain" description="Mechanosensitive ion channel MscS C-terminal" evidence="11">
    <location>
        <begin position="794"/>
        <end position="880"/>
    </location>
</feature>
<dbReference type="Gene3D" id="3.30.70.100">
    <property type="match status" value="1"/>
</dbReference>
<feature type="compositionally biased region" description="Low complexity" evidence="7">
    <location>
        <begin position="213"/>
        <end position="243"/>
    </location>
</feature>
<evidence type="ECO:0000256" key="7">
    <source>
        <dbReference type="SAM" id="MobiDB-lite"/>
    </source>
</evidence>
<dbReference type="Gene3D" id="2.30.30.60">
    <property type="match status" value="1"/>
</dbReference>
<evidence type="ECO:0000256" key="9">
    <source>
        <dbReference type="SAM" id="SignalP"/>
    </source>
</evidence>
<feature type="signal peptide" evidence="9">
    <location>
        <begin position="1"/>
        <end position="32"/>
    </location>
</feature>
<dbReference type="InterPro" id="IPR023408">
    <property type="entry name" value="MscS_beta-dom_sf"/>
</dbReference>
<feature type="transmembrane region" description="Helical" evidence="8">
    <location>
        <begin position="586"/>
        <end position="610"/>
    </location>
</feature>
<keyword evidence="6 8" id="KW-0472">Membrane</keyword>
<dbReference type="InterPro" id="IPR049142">
    <property type="entry name" value="MS_channel_1st"/>
</dbReference>
<feature type="compositionally biased region" description="Polar residues" evidence="7">
    <location>
        <begin position="192"/>
        <end position="212"/>
    </location>
</feature>
<dbReference type="InterPro" id="IPR011066">
    <property type="entry name" value="MscS_channel_C_sf"/>
</dbReference>
<feature type="region of interest" description="Disordered" evidence="7">
    <location>
        <begin position="140"/>
        <end position="243"/>
    </location>
</feature>
<dbReference type="SUPFAM" id="SSF50182">
    <property type="entry name" value="Sm-like ribonucleoproteins"/>
    <property type="match status" value="1"/>
</dbReference>
<gene>
    <name evidence="13" type="ORF">GGD88_000602</name>
</gene>
<organism evidence="13 14">
    <name type="scientific">Roseospira goensis</name>
    <dbReference type="NCBI Taxonomy" id="391922"/>
    <lineage>
        <taxon>Bacteria</taxon>
        <taxon>Pseudomonadati</taxon>
        <taxon>Pseudomonadota</taxon>
        <taxon>Alphaproteobacteria</taxon>
        <taxon>Rhodospirillales</taxon>
        <taxon>Rhodospirillaceae</taxon>
        <taxon>Roseospira</taxon>
    </lineage>
</organism>
<feature type="transmembrane region" description="Helical" evidence="8">
    <location>
        <begin position="382"/>
        <end position="404"/>
    </location>
</feature>
<keyword evidence="3" id="KW-1003">Cell membrane</keyword>
<feature type="transmembrane region" description="Helical" evidence="8">
    <location>
        <begin position="510"/>
        <end position="528"/>
    </location>
</feature>
<dbReference type="GO" id="GO:0008381">
    <property type="term" value="F:mechanosensitive monoatomic ion channel activity"/>
    <property type="evidence" value="ECO:0007669"/>
    <property type="project" value="InterPro"/>
</dbReference>
<feature type="transmembrane region" description="Helical" evidence="8">
    <location>
        <begin position="424"/>
        <end position="443"/>
    </location>
</feature>
<dbReference type="Gene3D" id="1.10.287.1260">
    <property type="match status" value="1"/>
</dbReference>
<protein>
    <submittedName>
        <fullName evidence="13">Small conductance mechanosensitive channel</fullName>
    </submittedName>
</protein>
<evidence type="ECO:0000256" key="8">
    <source>
        <dbReference type="SAM" id="Phobius"/>
    </source>
</evidence>
<dbReference type="PANTHER" id="PTHR30460:SF0">
    <property type="entry name" value="MODERATE CONDUCTANCE MECHANOSENSITIVE CHANNEL YBIO"/>
    <property type="match status" value="1"/>
</dbReference>
<keyword evidence="9" id="KW-0732">Signal</keyword>
<feature type="region of interest" description="Disordered" evidence="7">
    <location>
        <begin position="913"/>
        <end position="963"/>
    </location>
</feature>
<dbReference type="EMBL" id="JACIGI010000003">
    <property type="protein sequence ID" value="MBB4284891.1"/>
    <property type="molecule type" value="Genomic_DNA"/>
</dbReference>
<feature type="compositionally biased region" description="Gly residues" evidence="7">
    <location>
        <begin position="954"/>
        <end position="963"/>
    </location>
</feature>